<gene>
    <name evidence="14" type="primary">fliM</name>
    <name evidence="14" type="ORF">NSP04_02185</name>
</gene>
<keyword evidence="8" id="KW-0283">Flagellar rotation</keyword>
<keyword evidence="14" id="KW-0969">Cilium</keyword>
<keyword evidence="5" id="KW-1003">Cell membrane</keyword>
<keyword evidence="14" id="KW-0282">Flagellum</keyword>
<dbReference type="Gene3D" id="3.40.1550.10">
    <property type="entry name" value="CheC-like"/>
    <property type="match status" value="1"/>
</dbReference>
<evidence type="ECO:0000313" key="14">
    <source>
        <dbReference type="EMBL" id="MCR2745454.1"/>
    </source>
</evidence>
<dbReference type="RefSeq" id="WP_257510706.1">
    <property type="nucleotide sequence ID" value="NZ_JANKHG010000005.1"/>
</dbReference>
<keyword evidence="15" id="KW-1185">Reference proteome</keyword>
<protein>
    <recommendedName>
        <fullName evidence="4 12">Flagellar motor switch protein FliM</fullName>
    </recommendedName>
</protein>
<accession>A0ABT1XE81</accession>
<evidence type="ECO:0000256" key="4">
    <source>
        <dbReference type="ARBA" id="ARBA00021898"/>
    </source>
</evidence>
<evidence type="ECO:0000256" key="3">
    <source>
        <dbReference type="ARBA" id="ARBA00011049"/>
    </source>
</evidence>
<dbReference type="InterPro" id="IPR001543">
    <property type="entry name" value="FliN-like_C"/>
</dbReference>
<evidence type="ECO:0000256" key="1">
    <source>
        <dbReference type="ARBA" id="ARBA00004117"/>
    </source>
</evidence>
<dbReference type="Pfam" id="PF02154">
    <property type="entry name" value="FliM"/>
    <property type="match status" value="1"/>
</dbReference>
<keyword evidence="10" id="KW-0975">Bacterial flagellum</keyword>
<evidence type="ECO:0000256" key="8">
    <source>
        <dbReference type="ARBA" id="ARBA00022779"/>
    </source>
</evidence>
<dbReference type="Gene3D" id="2.30.330.10">
    <property type="entry name" value="SpoA-like"/>
    <property type="match status" value="1"/>
</dbReference>
<evidence type="ECO:0000313" key="15">
    <source>
        <dbReference type="Proteomes" id="UP001165267"/>
    </source>
</evidence>
<dbReference type="Proteomes" id="UP001165267">
    <property type="component" value="Unassembled WGS sequence"/>
</dbReference>
<comment type="subcellular location">
    <subcellularLocation>
        <location evidence="1">Bacterial flagellum basal body</location>
    </subcellularLocation>
    <subcellularLocation>
        <location evidence="2">Cell inner membrane</location>
        <topology evidence="2">Peripheral membrane protein</topology>
    </subcellularLocation>
</comment>
<evidence type="ECO:0000256" key="5">
    <source>
        <dbReference type="ARBA" id="ARBA00022475"/>
    </source>
</evidence>
<evidence type="ECO:0000256" key="11">
    <source>
        <dbReference type="ARBA" id="ARBA00025044"/>
    </source>
</evidence>
<dbReference type="SUPFAM" id="SSF103039">
    <property type="entry name" value="CheC-like"/>
    <property type="match status" value="1"/>
</dbReference>
<dbReference type="PANTHER" id="PTHR30034:SF3">
    <property type="entry name" value="FLAGELLAR MOTOR SWITCH PROTEIN FLIM"/>
    <property type="match status" value="1"/>
</dbReference>
<evidence type="ECO:0000259" key="13">
    <source>
        <dbReference type="Pfam" id="PF01052"/>
    </source>
</evidence>
<organism evidence="14 15">
    <name type="scientific">Limnobacter parvus</name>
    <dbReference type="NCBI Taxonomy" id="2939690"/>
    <lineage>
        <taxon>Bacteria</taxon>
        <taxon>Pseudomonadati</taxon>
        <taxon>Pseudomonadota</taxon>
        <taxon>Betaproteobacteria</taxon>
        <taxon>Burkholderiales</taxon>
        <taxon>Burkholderiaceae</taxon>
        <taxon>Limnobacter</taxon>
    </lineage>
</organism>
<keyword evidence="7" id="KW-0997">Cell inner membrane</keyword>
<keyword evidence="6" id="KW-0145">Chemotaxis</keyword>
<dbReference type="EMBL" id="JANKHG010000005">
    <property type="protein sequence ID" value="MCR2745454.1"/>
    <property type="molecule type" value="Genomic_DNA"/>
</dbReference>
<dbReference type="InterPro" id="IPR001689">
    <property type="entry name" value="Flag_FliM"/>
</dbReference>
<dbReference type="PANTHER" id="PTHR30034">
    <property type="entry name" value="FLAGELLAR MOTOR SWITCH PROTEIN FLIM"/>
    <property type="match status" value="1"/>
</dbReference>
<keyword evidence="14" id="KW-0966">Cell projection</keyword>
<sequence length="348" mass="39065">MPGEFLSQDEVDALLRGVNGEEETKDASETHEGVRPYNLATQERIVRGRMPTLEIINERFARLIRIGLFNFMRRSPEISVGPVKVLKYNEFIRNLVVPTNLNIMAMRPLRGNALFIFDPSLVFAVIDNLFGGDGRFHTRVEGRDFTQTEQRIIARMLEVIREEFIKAWAPVFPLKPDYLRSEMHTQFANIATPSEIVVTTSFSIELGAGGGSLHICIPYSTMEPIRDLLYSSMQGDQAEPDKRWVTMLKKQVQMAEVDLVASLASAPLTVADIMELRIGDVIPIEIDKVIEARVDNVPVFNCSYGTSGGQYALKVEEVLAVQNESHADALNLEALLSKDAKQTEKTHE</sequence>
<dbReference type="InterPro" id="IPR036429">
    <property type="entry name" value="SpoA-like_sf"/>
</dbReference>
<evidence type="ECO:0000256" key="9">
    <source>
        <dbReference type="ARBA" id="ARBA00023136"/>
    </source>
</evidence>
<name>A0ABT1XE81_9BURK</name>
<keyword evidence="9" id="KW-0472">Membrane</keyword>
<dbReference type="CDD" id="cd17908">
    <property type="entry name" value="FliM"/>
    <property type="match status" value="1"/>
</dbReference>
<feature type="domain" description="Flagellar motor switch protein FliN-like C-terminal" evidence="13">
    <location>
        <begin position="251"/>
        <end position="319"/>
    </location>
</feature>
<dbReference type="PRINTS" id="PR00955">
    <property type="entry name" value="FLGMOTORFLIM"/>
</dbReference>
<comment type="function">
    <text evidence="11">FliM is one of three proteins (FliG, FliN, FliM) that forms the rotor-mounted switch complex (C ring), located at the base of the basal body. This complex interacts with the CheY and CheZ chemotaxis proteins, in addition to contacting components of the motor that determine the direction of flagellar rotation.</text>
</comment>
<dbReference type="SUPFAM" id="SSF101801">
    <property type="entry name" value="Surface presentation of antigens (SPOA)"/>
    <property type="match status" value="1"/>
</dbReference>
<dbReference type="NCBIfam" id="TIGR01397">
    <property type="entry name" value="fliM_switch"/>
    <property type="match status" value="1"/>
</dbReference>
<comment type="caution">
    <text evidence="14">The sequence shown here is derived from an EMBL/GenBank/DDBJ whole genome shotgun (WGS) entry which is preliminary data.</text>
</comment>
<dbReference type="InterPro" id="IPR028976">
    <property type="entry name" value="CheC-like_sf"/>
</dbReference>
<comment type="similarity">
    <text evidence="3">Belongs to the FliM family.</text>
</comment>
<evidence type="ECO:0000256" key="6">
    <source>
        <dbReference type="ARBA" id="ARBA00022500"/>
    </source>
</evidence>
<proteinExistence type="inferred from homology"/>
<reference evidence="14" key="1">
    <citation type="submission" date="2022-07" db="EMBL/GenBank/DDBJ databases">
        <authorList>
            <person name="Xamxidin M."/>
        </authorList>
    </citation>
    <scope>NUCLEOTIDE SEQUENCE</scope>
    <source>
        <strain evidence="14">YS8-69</strain>
    </source>
</reference>
<evidence type="ECO:0000256" key="10">
    <source>
        <dbReference type="ARBA" id="ARBA00023143"/>
    </source>
</evidence>
<evidence type="ECO:0000256" key="12">
    <source>
        <dbReference type="NCBIfam" id="TIGR01397"/>
    </source>
</evidence>
<evidence type="ECO:0000256" key="2">
    <source>
        <dbReference type="ARBA" id="ARBA00004417"/>
    </source>
</evidence>
<evidence type="ECO:0000256" key="7">
    <source>
        <dbReference type="ARBA" id="ARBA00022519"/>
    </source>
</evidence>
<dbReference type="PIRSF" id="PIRSF002888">
    <property type="entry name" value="FliM"/>
    <property type="match status" value="1"/>
</dbReference>
<dbReference type="Pfam" id="PF01052">
    <property type="entry name" value="FliMN_C"/>
    <property type="match status" value="1"/>
</dbReference>